<keyword evidence="4" id="KW-1185">Reference proteome</keyword>
<keyword evidence="2" id="KW-0732">Signal</keyword>
<name>A0ABQ7G0T9_DUNSA</name>
<feature type="signal peptide" evidence="2">
    <location>
        <begin position="1"/>
        <end position="27"/>
    </location>
</feature>
<evidence type="ECO:0000313" key="3">
    <source>
        <dbReference type="EMBL" id="KAF5828213.1"/>
    </source>
</evidence>
<evidence type="ECO:0000313" key="4">
    <source>
        <dbReference type="Proteomes" id="UP000815325"/>
    </source>
</evidence>
<keyword evidence="1" id="KW-0472">Membrane</keyword>
<dbReference type="Proteomes" id="UP000815325">
    <property type="component" value="Unassembled WGS sequence"/>
</dbReference>
<protein>
    <submittedName>
        <fullName evidence="3">Uncharacterized protein</fullName>
    </submittedName>
</protein>
<reference evidence="3" key="1">
    <citation type="submission" date="2017-08" db="EMBL/GenBank/DDBJ databases">
        <authorList>
            <person name="Polle J.E."/>
            <person name="Barry K."/>
            <person name="Cushman J."/>
            <person name="Schmutz J."/>
            <person name="Tran D."/>
            <person name="Hathwaick L.T."/>
            <person name="Yim W.C."/>
            <person name="Jenkins J."/>
            <person name="Mckie-Krisberg Z.M."/>
            <person name="Prochnik S."/>
            <person name="Lindquist E."/>
            <person name="Dockter R.B."/>
            <person name="Adam C."/>
            <person name="Molina H."/>
            <person name="Bunkerborg J."/>
            <person name="Jin E."/>
            <person name="Buchheim M."/>
            <person name="Magnuson J."/>
        </authorList>
    </citation>
    <scope>NUCLEOTIDE SEQUENCE</scope>
    <source>
        <strain evidence="3">CCAP 19/18</strain>
    </source>
</reference>
<feature type="chain" id="PRO_5045281421" evidence="2">
    <location>
        <begin position="28"/>
        <end position="155"/>
    </location>
</feature>
<dbReference type="EMBL" id="MU070341">
    <property type="protein sequence ID" value="KAF5828213.1"/>
    <property type="molecule type" value="Genomic_DNA"/>
</dbReference>
<comment type="caution">
    <text evidence="3">The sequence shown here is derived from an EMBL/GenBank/DDBJ whole genome shotgun (WGS) entry which is preliminary data.</text>
</comment>
<organism evidence="3 4">
    <name type="scientific">Dunaliella salina</name>
    <name type="common">Green alga</name>
    <name type="synonym">Protococcus salinus</name>
    <dbReference type="NCBI Taxonomy" id="3046"/>
    <lineage>
        <taxon>Eukaryota</taxon>
        <taxon>Viridiplantae</taxon>
        <taxon>Chlorophyta</taxon>
        <taxon>core chlorophytes</taxon>
        <taxon>Chlorophyceae</taxon>
        <taxon>CS clade</taxon>
        <taxon>Chlamydomonadales</taxon>
        <taxon>Dunaliellaceae</taxon>
        <taxon>Dunaliella</taxon>
    </lineage>
</organism>
<feature type="transmembrane region" description="Helical" evidence="1">
    <location>
        <begin position="123"/>
        <end position="144"/>
    </location>
</feature>
<keyword evidence="1" id="KW-1133">Transmembrane helix</keyword>
<gene>
    <name evidence="3" type="ORF">DUNSADRAFT_18017</name>
</gene>
<evidence type="ECO:0000256" key="2">
    <source>
        <dbReference type="SAM" id="SignalP"/>
    </source>
</evidence>
<evidence type="ECO:0000256" key="1">
    <source>
        <dbReference type="SAM" id="Phobius"/>
    </source>
</evidence>
<accession>A0ABQ7G0T9</accession>
<keyword evidence="1" id="KW-0812">Transmembrane</keyword>
<proteinExistence type="predicted"/>
<sequence length="155" mass="16788">MSSAGRAAMLLVCAVTAAVALLDPVGSQHWAQAAMNTRESSQVVASLSTVTPAVPPGVSQPAQPTLVERFAHASLQLLQFLDNTNSAFATLRFQGAWTYPPPEQPIHLHSMPSYLAQRAAEQFAFSTLTSSVGNWLIMLVIYLLPSLRQNPHFFL</sequence>